<dbReference type="Gene3D" id="1.10.150.80">
    <property type="entry name" value="HRDC domain"/>
    <property type="match status" value="1"/>
</dbReference>
<dbReference type="InterPro" id="IPR014001">
    <property type="entry name" value="Helicase_ATP-bd"/>
</dbReference>
<dbReference type="EC" id="5.6.2.4" evidence="11"/>
<evidence type="ECO:0000256" key="10">
    <source>
        <dbReference type="ARBA" id="ARBA00034617"/>
    </source>
</evidence>
<comment type="subcellular location">
    <subcellularLocation>
        <location evidence="11">Nucleus</location>
    </subcellularLocation>
</comment>
<dbReference type="Gene3D" id="1.10.10.10">
    <property type="entry name" value="Winged helix-like DNA-binding domain superfamily/Winged helix DNA-binding domain"/>
    <property type="match status" value="1"/>
</dbReference>
<evidence type="ECO:0000256" key="1">
    <source>
        <dbReference type="ARBA" id="ARBA00001947"/>
    </source>
</evidence>
<comment type="cofactor">
    <cofactor evidence="1">
        <name>Zn(2+)</name>
        <dbReference type="ChEBI" id="CHEBI:29105"/>
    </cofactor>
</comment>
<reference evidence="16" key="2">
    <citation type="journal article" date="2018" name="BMC Genomics">
        <title>A manually annotated Actinidia chinensis var. chinensis (kiwifruit) genome highlights the challenges associated with draft genomes and gene prediction in plants.</title>
        <authorList>
            <person name="Pilkington S.M."/>
            <person name="Crowhurst R."/>
            <person name="Hilario E."/>
            <person name="Nardozza S."/>
            <person name="Fraser L."/>
            <person name="Peng Y."/>
            <person name="Gunaseelan K."/>
            <person name="Simpson R."/>
            <person name="Tahir J."/>
            <person name="Deroles S.C."/>
            <person name="Templeton K."/>
            <person name="Luo Z."/>
            <person name="Davy M."/>
            <person name="Cheng C."/>
            <person name="McNeilage M."/>
            <person name="Scaglione D."/>
            <person name="Liu Y."/>
            <person name="Zhang Q."/>
            <person name="Datson P."/>
            <person name="De Silva N."/>
            <person name="Gardiner S.E."/>
            <person name="Bassett H."/>
            <person name="Chagne D."/>
            <person name="McCallum J."/>
            <person name="Dzierzon H."/>
            <person name="Deng C."/>
            <person name="Wang Y.Y."/>
            <person name="Barron L."/>
            <person name="Manako K."/>
            <person name="Bowen J."/>
            <person name="Foster T.M."/>
            <person name="Erridge Z.A."/>
            <person name="Tiffin H."/>
            <person name="Waite C.N."/>
            <person name="Davies K.M."/>
            <person name="Grierson E.P."/>
            <person name="Laing W.A."/>
            <person name="Kirk R."/>
            <person name="Chen X."/>
            <person name="Wood M."/>
            <person name="Montefiori M."/>
            <person name="Brummell D.A."/>
            <person name="Schwinn K.E."/>
            <person name="Catanach A."/>
            <person name="Fullerton C."/>
            <person name="Li D."/>
            <person name="Meiyalaghan S."/>
            <person name="Nieuwenhuizen N."/>
            <person name="Read N."/>
            <person name="Prakash R."/>
            <person name="Hunter D."/>
            <person name="Zhang H."/>
            <person name="McKenzie M."/>
            <person name="Knabel M."/>
            <person name="Harris A."/>
            <person name="Allan A.C."/>
            <person name="Gleave A."/>
            <person name="Chen A."/>
            <person name="Janssen B.J."/>
            <person name="Plunkett B."/>
            <person name="Ampomah-Dwamena C."/>
            <person name="Voogd C."/>
            <person name="Leif D."/>
            <person name="Lafferty D."/>
            <person name="Souleyre E.J.F."/>
            <person name="Varkonyi-Gasic E."/>
            <person name="Gambi F."/>
            <person name="Hanley J."/>
            <person name="Yao J.L."/>
            <person name="Cheung J."/>
            <person name="David K.M."/>
            <person name="Warren B."/>
            <person name="Marsh K."/>
            <person name="Snowden K.C."/>
            <person name="Lin-Wang K."/>
            <person name="Brian L."/>
            <person name="Martinez-Sanchez M."/>
            <person name="Wang M."/>
            <person name="Ileperuma N."/>
            <person name="Macnee N."/>
            <person name="Campin R."/>
            <person name="McAtee P."/>
            <person name="Drummond R.S.M."/>
            <person name="Espley R.V."/>
            <person name="Ireland H.S."/>
            <person name="Wu R."/>
            <person name="Atkinson R.G."/>
            <person name="Karunairetnam S."/>
            <person name="Bulley S."/>
            <person name="Chunkath S."/>
            <person name="Hanley Z."/>
            <person name="Storey R."/>
            <person name="Thrimawithana A.H."/>
            <person name="Thomson S."/>
            <person name="David C."/>
            <person name="Testolin R."/>
            <person name="Huang H."/>
            <person name="Hellens R.P."/>
            <person name="Schaffer R.J."/>
        </authorList>
    </citation>
    <scope>NUCLEOTIDE SEQUENCE [LARGE SCALE GENOMIC DNA]</scope>
    <source>
        <strain evidence="16">cv. Red5</strain>
    </source>
</reference>
<dbReference type="Pfam" id="PF14493">
    <property type="entry name" value="HTH_40"/>
    <property type="match status" value="1"/>
</dbReference>
<keyword evidence="11" id="KW-0539">Nucleus</keyword>
<evidence type="ECO:0000313" key="15">
    <source>
        <dbReference type="EMBL" id="PSR86255.1"/>
    </source>
</evidence>
<dbReference type="FunFam" id="1.10.10.10:FF:000513">
    <property type="entry name" value="ATP-dependent DNA helicase"/>
    <property type="match status" value="1"/>
</dbReference>
<dbReference type="InterPro" id="IPR002121">
    <property type="entry name" value="HRDC_dom"/>
</dbReference>
<comment type="similarity">
    <text evidence="3">Belongs to the disease resistance NB-LRR family.</text>
</comment>
<dbReference type="InterPro" id="IPR036390">
    <property type="entry name" value="WH_DNA-bd_sf"/>
</dbReference>
<dbReference type="PROSITE" id="PS51192">
    <property type="entry name" value="HELICASE_ATP_BIND_1"/>
    <property type="match status" value="1"/>
</dbReference>
<evidence type="ECO:0000256" key="11">
    <source>
        <dbReference type="RuleBase" id="RU364117"/>
    </source>
</evidence>
<evidence type="ECO:0000259" key="14">
    <source>
        <dbReference type="PROSITE" id="PS51194"/>
    </source>
</evidence>
<dbReference type="OrthoDB" id="10261556at2759"/>
<gene>
    <name evidence="15" type="ORF">CEY00_Acc31893</name>
</gene>
<dbReference type="InterPro" id="IPR011545">
    <property type="entry name" value="DEAD/DEAH_box_helicase_dom"/>
</dbReference>
<dbReference type="InterPro" id="IPR010997">
    <property type="entry name" value="HRDC-like_sf"/>
</dbReference>
<dbReference type="GO" id="GO:0005737">
    <property type="term" value="C:cytoplasm"/>
    <property type="evidence" value="ECO:0007669"/>
    <property type="project" value="TreeGrafter"/>
</dbReference>
<dbReference type="SUPFAM" id="SSF46785">
    <property type="entry name" value="Winged helix' DNA-binding domain"/>
    <property type="match status" value="1"/>
</dbReference>
<comment type="caution">
    <text evidence="15">The sequence shown here is derived from an EMBL/GenBank/DDBJ whole genome shotgun (WGS) entry which is preliminary data.</text>
</comment>
<dbReference type="PROSITE" id="PS51194">
    <property type="entry name" value="HELICASE_CTER"/>
    <property type="match status" value="1"/>
</dbReference>
<dbReference type="GO" id="GO:0003677">
    <property type="term" value="F:DNA binding"/>
    <property type="evidence" value="ECO:0007669"/>
    <property type="project" value="UniProtKB-KW"/>
</dbReference>
<dbReference type="STRING" id="1590841.A0A2R6P711"/>
<dbReference type="SMART" id="SM00341">
    <property type="entry name" value="HRDC"/>
    <property type="match status" value="1"/>
</dbReference>
<evidence type="ECO:0000256" key="2">
    <source>
        <dbReference type="ARBA" id="ARBA00005446"/>
    </source>
</evidence>
<reference evidence="15 16" key="1">
    <citation type="submission" date="2017-07" db="EMBL/GenBank/DDBJ databases">
        <title>An improved, manually edited Actinidia chinensis var. chinensis (kiwifruit) genome highlights the challenges associated with draft genomes and gene prediction in plants.</title>
        <authorList>
            <person name="Pilkington S."/>
            <person name="Crowhurst R."/>
            <person name="Hilario E."/>
            <person name="Nardozza S."/>
            <person name="Fraser L."/>
            <person name="Peng Y."/>
            <person name="Gunaseelan K."/>
            <person name="Simpson R."/>
            <person name="Tahir J."/>
            <person name="Deroles S."/>
            <person name="Templeton K."/>
            <person name="Luo Z."/>
            <person name="Davy M."/>
            <person name="Cheng C."/>
            <person name="Mcneilage M."/>
            <person name="Scaglione D."/>
            <person name="Liu Y."/>
            <person name="Zhang Q."/>
            <person name="Datson P."/>
            <person name="De Silva N."/>
            <person name="Gardiner S."/>
            <person name="Bassett H."/>
            <person name="Chagne D."/>
            <person name="Mccallum J."/>
            <person name="Dzierzon H."/>
            <person name="Deng C."/>
            <person name="Wang Y.-Y."/>
            <person name="Barron N."/>
            <person name="Manako K."/>
            <person name="Bowen J."/>
            <person name="Foster T."/>
            <person name="Erridge Z."/>
            <person name="Tiffin H."/>
            <person name="Waite C."/>
            <person name="Davies K."/>
            <person name="Grierson E."/>
            <person name="Laing W."/>
            <person name="Kirk R."/>
            <person name="Chen X."/>
            <person name="Wood M."/>
            <person name="Montefiori M."/>
            <person name="Brummell D."/>
            <person name="Schwinn K."/>
            <person name="Catanach A."/>
            <person name="Fullerton C."/>
            <person name="Li D."/>
            <person name="Meiyalaghan S."/>
            <person name="Nieuwenhuizen N."/>
            <person name="Read N."/>
            <person name="Prakash R."/>
            <person name="Hunter D."/>
            <person name="Zhang H."/>
            <person name="Mckenzie M."/>
            <person name="Knabel M."/>
            <person name="Harris A."/>
            <person name="Allan A."/>
            <person name="Chen A."/>
            <person name="Janssen B."/>
            <person name="Plunkett B."/>
            <person name="Dwamena C."/>
            <person name="Voogd C."/>
            <person name="Leif D."/>
            <person name="Lafferty D."/>
            <person name="Souleyre E."/>
            <person name="Varkonyi-Gasic E."/>
            <person name="Gambi F."/>
            <person name="Hanley J."/>
            <person name="Yao J.-L."/>
            <person name="Cheung J."/>
            <person name="David K."/>
            <person name="Warren B."/>
            <person name="Marsh K."/>
            <person name="Snowden K."/>
            <person name="Lin-Wang K."/>
            <person name="Brian L."/>
            <person name="Martinez-Sanchez M."/>
            <person name="Wang M."/>
            <person name="Ileperuma N."/>
            <person name="Macnee N."/>
            <person name="Campin R."/>
            <person name="Mcatee P."/>
            <person name="Drummond R."/>
            <person name="Espley R."/>
            <person name="Ireland H."/>
            <person name="Wu R."/>
            <person name="Atkinson R."/>
            <person name="Karunairetnam S."/>
            <person name="Bulley S."/>
            <person name="Chunkath S."/>
            <person name="Hanley Z."/>
            <person name="Storey R."/>
            <person name="Thrimawithana A."/>
            <person name="Thomson S."/>
            <person name="David C."/>
            <person name="Testolin R."/>
        </authorList>
    </citation>
    <scope>NUCLEOTIDE SEQUENCE [LARGE SCALE GENOMIC DNA]</scope>
    <source>
        <strain evidence="16">cv. Red5</strain>
        <tissue evidence="15">Young leaf</tissue>
    </source>
</reference>
<proteinExistence type="inferred from homology"/>
<feature type="domain" description="Helicase C-terminal" evidence="14">
    <location>
        <begin position="216"/>
        <end position="367"/>
    </location>
</feature>
<dbReference type="InterPro" id="IPR032284">
    <property type="entry name" value="RecQ_Zn-bd"/>
</dbReference>
<dbReference type="InterPro" id="IPR004589">
    <property type="entry name" value="DNA_helicase_ATP-dep_RecQ"/>
</dbReference>
<keyword evidence="7 11" id="KW-0067">ATP-binding</keyword>
<dbReference type="NCBIfam" id="TIGR00614">
    <property type="entry name" value="recQ_fam"/>
    <property type="match status" value="1"/>
</dbReference>
<dbReference type="SUPFAM" id="SSF47819">
    <property type="entry name" value="HRDC-like"/>
    <property type="match status" value="1"/>
</dbReference>
<dbReference type="Gramene" id="PSR86255">
    <property type="protein sequence ID" value="PSR86255"/>
    <property type="gene ID" value="CEY00_Acc31893"/>
</dbReference>
<dbReference type="InterPro" id="IPR001650">
    <property type="entry name" value="Helicase_C-like"/>
</dbReference>
<dbReference type="PANTHER" id="PTHR13710">
    <property type="entry name" value="DNA HELICASE RECQ FAMILY MEMBER"/>
    <property type="match status" value="1"/>
</dbReference>
<dbReference type="InterPro" id="IPR044876">
    <property type="entry name" value="HRDC_dom_sf"/>
</dbReference>
<keyword evidence="4 11" id="KW-0547">Nucleotide-binding</keyword>
<keyword evidence="16" id="KW-1185">Reference proteome</keyword>
<feature type="domain" description="HRDC" evidence="12">
    <location>
        <begin position="543"/>
        <end position="623"/>
    </location>
</feature>
<dbReference type="FunFam" id="3.40.50.300:FF:001747">
    <property type="entry name" value="ATP-dependent DNA helicase"/>
    <property type="match status" value="1"/>
</dbReference>
<dbReference type="Gene3D" id="3.40.50.300">
    <property type="entry name" value="P-loop containing nucleotide triphosphate hydrolases"/>
    <property type="match status" value="2"/>
</dbReference>
<sequence>MELTLKKYFGYSAFRPYQKEIIENILQGKDCLVVMATGSGKSLCYQVPPLVVNKTAVVISPLLSLMQDQVMALRQRGIKADHLSSAQTDLSVQCNAEHGQFDILYMTPEKACSVSTSFWSNLLDVGICLLAVDEAHCISEWGHDFRVEYKHLDKLRNILPNIPFVGLTATATEKVRIDIMNSLKMRDPYVTIGSFDRTNLFYGVKSFNRSVSFEEELVEEVSKCVANAGSTIIYCTTIKDVEQIFKSLLEAGIKTGIYHGQMDNKARQESHRSFIRDELHVMVATIAFGMGIDKPNIRYVIHYGCPKSLESYYQESGRCGRDGIASMCWLYYTRSDFAKADFYCREASLENQRRAIKESLMAAQRYCMLTTCRRKFLLDYFGEKYTSDKCGTCDNCTTSRKESDMSKEAFLLMACIQSCGGNWGLNMPVDVLRGSRSKKILNAHFDKLPLHGLGKELSANWWKALGYLLISDGYLTETVEDKFKFVSVSPKGLQFLRSSKPDNQPTLLLPVTSEMSGDEEYRNKLSEFGEFNGLAPLKNEGLSEEEAQLYKMLLEERMKLARAVGTAPYAICGDQTLKKIALTRPSTNARLANIDGVNQHLLMKYGNHFIGSIKSLSQQLNLSLDGDASLQPIVTKPVMTTVPKTERKVTPAKFEAWKMWHEDGLSFLKVANFPGRPAPVKEETIFGYILDAAEEGCAIDWSRLCQEIGLTCEIFTNIHAAISKVGKDKLKPIKNELPEEISYMHIKACLSMHNLRVSTDVIPPSQPRCIRAREHSIQRSEVLPRSNHPSCMEGPCDYEKPVGNMIGHYFSERSGGEGLVPADNSTSPKQPLVYTNDLLSSSKRQKVEASEHSLALELTKSSLLNWLKNYNDGVSPSDILEHFNGSTEKLVLEMLNCLESEFLIFKKNNLYMLM</sequence>
<keyword evidence="9" id="KW-0413">Isomerase</keyword>
<protein>
    <recommendedName>
        <fullName evidence="11">ATP-dependent DNA helicase</fullName>
        <ecNumber evidence="11">5.6.2.4</ecNumber>
    </recommendedName>
</protein>
<dbReference type="GO" id="GO:0016887">
    <property type="term" value="F:ATP hydrolysis activity"/>
    <property type="evidence" value="ECO:0007669"/>
    <property type="project" value="RHEA"/>
</dbReference>
<dbReference type="SMART" id="SM00490">
    <property type="entry name" value="HELICc"/>
    <property type="match status" value="1"/>
</dbReference>
<dbReference type="Pfam" id="PF00570">
    <property type="entry name" value="HRDC"/>
    <property type="match status" value="1"/>
</dbReference>
<accession>A0A2R6P711</accession>
<keyword evidence="5 11" id="KW-0378">Hydrolase</keyword>
<dbReference type="GO" id="GO:0043138">
    <property type="term" value="F:3'-5' DNA helicase activity"/>
    <property type="evidence" value="ECO:0007669"/>
    <property type="project" value="UniProtKB-EC"/>
</dbReference>
<keyword evidence="6 11" id="KW-0347">Helicase</keyword>
<evidence type="ECO:0000259" key="12">
    <source>
        <dbReference type="PROSITE" id="PS50967"/>
    </source>
</evidence>
<evidence type="ECO:0000256" key="6">
    <source>
        <dbReference type="ARBA" id="ARBA00022806"/>
    </source>
</evidence>
<dbReference type="Pfam" id="PF00270">
    <property type="entry name" value="DEAD"/>
    <property type="match status" value="1"/>
</dbReference>
<dbReference type="InterPro" id="IPR029491">
    <property type="entry name" value="Helicase_HTH"/>
</dbReference>
<dbReference type="Proteomes" id="UP000241394">
    <property type="component" value="Chromosome LG28"/>
</dbReference>
<dbReference type="InterPro" id="IPR018982">
    <property type="entry name" value="RQC_domain"/>
</dbReference>
<dbReference type="GO" id="GO:0005694">
    <property type="term" value="C:chromosome"/>
    <property type="evidence" value="ECO:0007669"/>
    <property type="project" value="TreeGrafter"/>
</dbReference>
<dbReference type="Pfam" id="PF09382">
    <property type="entry name" value="RQC"/>
    <property type="match status" value="1"/>
</dbReference>
<dbReference type="SMART" id="SM00956">
    <property type="entry name" value="RQC"/>
    <property type="match status" value="1"/>
</dbReference>
<dbReference type="GO" id="GO:0000724">
    <property type="term" value="P:double-strand break repair via homologous recombination"/>
    <property type="evidence" value="ECO:0007669"/>
    <property type="project" value="TreeGrafter"/>
</dbReference>
<evidence type="ECO:0000256" key="9">
    <source>
        <dbReference type="ARBA" id="ARBA00023235"/>
    </source>
</evidence>
<comment type="similarity">
    <text evidence="2 11">Belongs to the helicase family. RecQ subfamily.</text>
</comment>
<dbReference type="InterPro" id="IPR027417">
    <property type="entry name" value="P-loop_NTPase"/>
</dbReference>
<dbReference type="OMA" id="VGLTHEI"/>
<evidence type="ECO:0000256" key="5">
    <source>
        <dbReference type="ARBA" id="ARBA00022801"/>
    </source>
</evidence>
<dbReference type="GO" id="GO:0006260">
    <property type="term" value="P:DNA replication"/>
    <property type="evidence" value="ECO:0007669"/>
    <property type="project" value="InterPro"/>
</dbReference>
<evidence type="ECO:0000256" key="7">
    <source>
        <dbReference type="ARBA" id="ARBA00022840"/>
    </source>
</evidence>
<evidence type="ECO:0000256" key="3">
    <source>
        <dbReference type="ARBA" id="ARBA00008894"/>
    </source>
</evidence>
<evidence type="ECO:0000256" key="8">
    <source>
        <dbReference type="ARBA" id="ARBA00023125"/>
    </source>
</evidence>
<organism evidence="15 16">
    <name type="scientific">Actinidia chinensis var. chinensis</name>
    <name type="common">Chinese soft-hair kiwi</name>
    <dbReference type="NCBI Taxonomy" id="1590841"/>
    <lineage>
        <taxon>Eukaryota</taxon>
        <taxon>Viridiplantae</taxon>
        <taxon>Streptophyta</taxon>
        <taxon>Embryophyta</taxon>
        <taxon>Tracheophyta</taxon>
        <taxon>Spermatophyta</taxon>
        <taxon>Magnoliopsida</taxon>
        <taxon>eudicotyledons</taxon>
        <taxon>Gunneridae</taxon>
        <taxon>Pentapetalae</taxon>
        <taxon>asterids</taxon>
        <taxon>Ericales</taxon>
        <taxon>Actinidiaceae</taxon>
        <taxon>Actinidia</taxon>
    </lineage>
</organism>
<dbReference type="FunFam" id="3.40.50.300:FF:001450">
    <property type="entry name" value="ATP-dependent DNA helicase"/>
    <property type="match status" value="1"/>
</dbReference>
<dbReference type="GO" id="GO:0005524">
    <property type="term" value="F:ATP binding"/>
    <property type="evidence" value="ECO:0007669"/>
    <property type="project" value="UniProtKB-KW"/>
</dbReference>
<dbReference type="SMART" id="SM00487">
    <property type="entry name" value="DEXDc"/>
    <property type="match status" value="1"/>
</dbReference>
<dbReference type="InterPro" id="IPR036388">
    <property type="entry name" value="WH-like_DNA-bd_sf"/>
</dbReference>
<keyword evidence="8" id="KW-0238">DNA-binding</keyword>
<feature type="domain" description="Helicase ATP-binding" evidence="13">
    <location>
        <begin position="22"/>
        <end position="189"/>
    </location>
</feature>
<dbReference type="CDD" id="cd17920">
    <property type="entry name" value="DEXHc_RecQ"/>
    <property type="match status" value="1"/>
</dbReference>
<comment type="catalytic activity">
    <reaction evidence="10 11">
        <text>Couples ATP hydrolysis with the unwinding of duplex DNA by translocating in the 3'-5' direction.</text>
        <dbReference type="EC" id="5.6.2.4"/>
    </reaction>
</comment>
<dbReference type="PROSITE" id="PS50967">
    <property type="entry name" value="HRDC"/>
    <property type="match status" value="1"/>
</dbReference>
<name>A0A2R6P711_ACTCC</name>
<dbReference type="Pfam" id="PF16124">
    <property type="entry name" value="RecQ_Zn_bind"/>
    <property type="match status" value="1"/>
</dbReference>
<dbReference type="GO" id="GO:0005634">
    <property type="term" value="C:nucleus"/>
    <property type="evidence" value="ECO:0007669"/>
    <property type="project" value="UniProtKB-SubCell"/>
</dbReference>
<dbReference type="Pfam" id="PF00271">
    <property type="entry name" value="Helicase_C"/>
    <property type="match status" value="1"/>
</dbReference>
<dbReference type="InParanoid" id="A0A2R6P711"/>
<dbReference type="PANTHER" id="PTHR13710:SF120">
    <property type="entry name" value="BIFUNCTIONAL 3'-5' EXONUCLEASE_ATP-DEPENDENT HELICASE WRN"/>
    <property type="match status" value="1"/>
</dbReference>
<dbReference type="GO" id="GO:0009378">
    <property type="term" value="F:four-way junction helicase activity"/>
    <property type="evidence" value="ECO:0007669"/>
    <property type="project" value="TreeGrafter"/>
</dbReference>
<dbReference type="EMBL" id="NKQK01000028">
    <property type="protein sequence ID" value="PSR86255.1"/>
    <property type="molecule type" value="Genomic_DNA"/>
</dbReference>
<comment type="catalytic activity">
    <reaction evidence="11">
        <text>ATP + H2O = ADP + phosphate + H(+)</text>
        <dbReference type="Rhea" id="RHEA:13065"/>
        <dbReference type="ChEBI" id="CHEBI:15377"/>
        <dbReference type="ChEBI" id="CHEBI:15378"/>
        <dbReference type="ChEBI" id="CHEBI:30616"/>
        <dbReference type="ChEBI" id="CHEBI:43474"/>
        <dbReference type="ChEBI" id="CHEBI:456216"/>
    </reaction>
</comment>
<evidence type="ECO:0000259" key="13">
    <source>
        <dbReference type="PROSITE" id="PS51192"/>
    </source>
</evidence>
<dbReference type="AlphaFoldDB" id="A0A2R6P711"/>
<evidence type="ECO:0000313" key="16">
    <source>
        <dbReference type="Proteomes" id="UP000241394"/>
    </source>
</evidence>
<evidence type="ECO:0000256" key="4">
    <source>
        <dbReference type="ARBA" id="ARBA00022741"/>
    </source>
</evidence>
<dbReference type="SUPFAM" id="SSF52540">
    <property type="entry name" value="P-loop containing nucleoside triphosphate hydrolases"/>
    <property type="match status" value="1"/>
</dbReference>